<protein>
    <submittedName>
        <fullName evidence="2">Uncharacterized protein</fullName>
    </submittedName>
</protein>
<evidence type="ECO:0000313" key="2">
    <source>
        <dbReference type="EMBL" id="KAF2862901.1"/>
    </source>
</evidence>
<dbReference type="Proteomes" id="UP000799421">
    <property type="component" value="Unassembled WGS sequence"/>
</dbReference>
<organism evidence="2 3">
    <name type="scientific">Piedraia hortae CBS 480.64</name>
    <dbReference type="NCBI Taxonomy" id="1314780"/>
    <lineage>
        <taxon>Eukaryota</taxon>
        <taxon>Fungi</taxon>
        <taxon>Dikarya</taxon>
        <taxon>Ascomycota</taxon>
        <taxon>Pezizomycotina</taxon>
        <taxon>Dothideomycetes</taxon>
        <taxon>Dothideomycetidae</taxon>
        <taxon>Capnodiales</taxon>
        <taxon>Piedraiaceae</taxon>
        <taxon>Piedraia</taxon>
    </lineage>
</organism>
<gene>
    <name evidence="2" type="ORF">K470DRAFT_262406</name>
</gene>
<evidence type="ECO:0000313" key="3">
    <source>
        <dbReference type="Proteomes" id="UP000799421"/>
    </source>
</evidence>
<proteinExistence type="predicted"/>
<keyword evidence="3" id="KW-1185">Reference proteome</keyword>
<accession>A0A6A7C5X0</accession>
<reference evidence="2" key="1">
    <citation type="journal article" date="2020" name="Stud. Mycol.">
        <title>101 Dothideomycetes genomes: a test case for predicting lifestyles and emergence of pathogens.</title>
        <authorList>
            <person name="Haridas S."/>
            <person name="Albert R."/>
            <person name="Binder M."/>
            <person name="Bloem J."/>
            <person name="Labutti K."/>
            <person name="Salamov A."/>
            <person name="Andreopoulos B."/>
            <person name="Baker S."/>
            <person name="Barry K."/>
            <person name="Bills G."/>
            <person name="Bluhm B."/>
            <person name="Cannon C."/>
            <person name="Castanera R."/>
            <person name="Culley D."/>
            <person name="Daum C."/>
            <person name="Ezra D."/>
            <person name="Gonzalez J."/>
            <person name="Henrissat B."/>
            <person name="Kuo A."/>
            <person name="Liang C."/>
            <person name="Lipzen A."/>
            <person name="Lutzoni F."/>
            <person name="Magnuson J."/>
            <person name="Mondo S."/>
            <person name="Nolan M."/>
            <person name="Ohm R."/>
            <person name="Pangilinan J."/>
            <person name="Park H.-J."/>
            <person name="Ramirez L."/>
            <person name="Alfaro M."/>
            <person name="Sun H."/>
            <person name="Tritt A."/>
            <person name="Yoshinaga Y."/>
            <person name="Zwiers L.-H."/>
            <person name="Turgeon B."/>
            <person name="Goodwin S."/>
            <person name="Spatafora J."/>
            <person name="Crous P."/>
            <person name="Grigoriev I."/>
        </authorList>
    </citation>
    <scope>NUCLEOTIDE SEQUENCE</scope>
    <source>
        <strain evidence="2">CBS 480.64</strain>
    </source>
</reference>
<name>A0A6A7C5X0_9PEZI</name>
<dbReference type="AlphaFoldDB" id="A0A6A7C5X0"/>
<feature type="region of interest" description="Disordered" evidence="1">
    <location>
        <begin position="188"/>
        <end position="230"/>
    </location>
</feature>
<evidence type="ECO:0000256" key="1">
    <source>
        <dbReference type="SAM" id="MobiDB-lite"/>
    </source>
</evidence>
<sequence length="515" mass="56826">MEDQENVPPTLRAWKAPSTASTAVQPSGNNGERQYTFKNYTAGSSAVGYGGPAMHYNTFGQYVLPENNQRVHAPQGTQFNSFGKLVPAATDLGPAHVRPGQYEVPKSMQSNMTADLDKMSFTGLYGNPFSSGVYHQGQAKSKNHVTVSGISGNPGTVVQGGGMALPFRKKGIPLDPRMNHPECHAQQQYLQPQQGNGRPSAPGGYSLAPPPSVTYDLSDMPNRDNTITPTPNPAIGKFMGGMYEPTQVNIPPQQQQYVDPYYEVHQKQLREIQQLHYQRMQEHMRGESRPLAQVPEWMAKYYQPTPGNETSVPPTMRTETFHQVLPGFAAKPTQGYGQQARAQQIYTQHPYPAPTQAPAPGNPYIHKGTQIINLQGMMPLPAQYPNQGYILPNLSQVNPQRFQQVGYHPQDFYHAQLVQPPAGLYPPFVNYNADQPHEEQCFVYPSPPLPGQESSMKGFPGPYYIPAARHARFAPQPVEDLETNNAGDNGGSRKAPPRGARGKGKGRTRKSKARR</sequence>
<feature type="region of interest" description="Disordered" evidence="1">
    <location>
        <begin position="474"/>
        <end position="515"/>
    </location>
</feature>
<feature type="compositionally biased region" description="Basic residues" evidence="1">
    <location>
        <begin position="500"/>
        <end position="515"/>
    </location>
</feature>
<dbReference type="EMBL" id="MU005963">
    <property type="protein sequence ID" value="KAF2862901.1"/>
    <property type="molecule type" value="Genomic_DNA"/>
</dbReference>